<dbReference type="Proteomes" id="UP000886595">
    <property type="component" value="Unassembled WGS sequence"/>
</dbReference>
<dbReference type="AlphaFoldDB" id="A0A8X7U7T8"/>
<evidence type="ECO:0000256" key="1">
    <source>
        <dbReference type="ARBA" id="ARBA00004123"/>
    </source>
</evidence>
<comment type="subcellular location">
    <subcellularLocation>
        <location evidence="1">Nucleus</location>
    </subcellularLocation>
</comment>
<keyword evidence="2" id="KW-0539">Nucleus</keyword>
<evidence type="ECO:0000313" key="7">
    <source>
        <dbReference type="Proteomes" id="UP000886595"/>
    </source>
</evidence>
<dbReference type="OrthoDB" id="2186918at2759"/>
<evidence type="ECO:0000256" key="4">
    <source>
        <dbReference type="SAM" id="MobiDB-lite"/>
    </source>
</evidence>
<dbReference type="GO" id="GO:0006352">
    <property type="term" value="P:DNA-templated transcription initiation"/>
    <property type="evidence" value="ECO:0007669"/>
    <property type="project" value="InterPro"/>
</dbReference>
<comment type="caution">
    <text evidence="6">The sequence shown here is derived from an EMBL/GenBank/DDBJ whole genome shotgun (WGS) entry which is preliminary data.</text>
</comment>
<feature type="compositionally biased region" description="Basic and acidic residues" evidence="4">
    <location>
        <begin position="204"/>
        <end position="228"/>
    </location>
</feature>
<accession>A0A8X7U7T8</accession>
<name>A0A8X7U7T8_BRACI</name>
<dbReference type="InterPro" id="IPR003657">
    <property type="entry name" value="WRKY_dom"/>
</dbReference>
<dbReference type="PROSITE" id="PS50811">
    <property type="entry name" value="WRKY"/>
    <property type="match status" value="1"/>
</dbReference>
<keyword evidence="7" id="KW-1185">Reference proteome</keyword>
<comment type="similarity">
    <text evidence="3">Belongs to the eukaryotic RPB4 RNA polymerase subunit family.</text>
</comment>
<dbReference type="GO" id="GO:0030880">
    <property type="term" value="C:RNA polymerase complex"/>
    <property type="evidence" value="ECO:0007669"/>
    <property type="project" value="InterPro"/>
</dbReference>
<evidence type="ECO:0000256" key="2">
    <source>
        <dbReference type="ARBA" id="ARBA00023242"/>
    </source>
</evidence>
<evidence type="ECO:0000256" key="3">
    <source>
        <dbReference type="ARBA" id="ARBA00025724"/>
    </source>
</evidence>
<dbReference type="PANTHER" id="PTHR21297">
    <property type="entry name" value="DNA-DIRECTED RNA POLYMERASE II"/>
    <property type="match status" value="1"/>
</dbReference>
<dbReference type="Gene3D" id="1.20.1250.40">
    <property type="match status" value="1"/>
</dbReference>
<dbReference type="InterPro" id="IPR045222">
    <property type="entry name" value="Rpb4-like"/>
</dbReference>
<dbReference type="GO" id="GO:0043565">
    <property type="term" value="F:sequence-specific DNA binding"/>
    <property type="evidence" value="ECO:0007669"/>
    <property type="project" value="InterPro"/>
</dbReference>
<feature type="region of interest" description="Disordered" evidence="4">
    <location>
        <begin position="201"/>
        <end position="251"/>
    </location>
</feature>
<dbReference type="SMART" id="SM00657">
    <property type="entry name" value="RPOL4c"/>
    <property type="match status" value="1"/>
</dbReference>
<evidence type="ECO:0000313" key="6">
    <source>
        <dbReference type="EMBL" id="KAG2269505.1"/>
    </source>
</evidence>
<protein>
    <recommendedName>
        <fullName evidence="5">WRKY domain-containing protein</fullName>
    </recommendedName>
</protein>
<dbReference type="GO" id="GO:0005634">
    <property type="term" value="C:nucleus"/>
    <property type="evidence" value="ECO:0007669"/>
    <property type="project" value="UniProtKB-SubCell"/>
</dbReference>
<reference evidence="6 7" key="1">
    <citation type="submission" date="2020-02" db="EMBL/GenBank/DDBJ databases">
        <authorList>
            <person name="Ma Q."/>
            <person name="Huang Y."/>
            <person name="Song X."/>
            <person name="Pei D."/>
        </authorList>
    </citation>
    <scope>NUCLEOTIDE SEQUENCE [LARGE SCALE GENOMIC DNA]</scope>
    <source>
        <strain evidence="6">Sxm20200214</strain>
        <tissue evidence="6">Leaf</tissue>
    </source>
</reference>
<organism evidence="6 7">
    <name type="scientific">Brassica carinata</name>
    <name type="common">Ethiopian mustard</name>
    <name type="synonym">Abyssinian cabbage</name>
    <dbReference type="NCBI Taxonomy" id="52824"/>
    <lineage>
        <taxon>Eukaryota</taxon>
        <taxon>Viridiplantae</taxon>
        <taxon>Streptophyta</taxon>
        <taxon>Embryophyta</taxon>
        <taxon>Tracheophyta</taxon>
        <taxon>Spermatophyta</taxon>
        <taxon>Magnoliopsida</taxon>
        <taxon>eudicotyledons</taxon>
        <taxon>Gunneridae</taxon>
        <taxon>Pentapetalae</taxon>
        <taxon>rosids</taxon>
        <taxon>malvids</taxon>
        <taxon>Brassicales</taxon>
        <taxon>Brassicaceae</taxon>
        <taxon>Brassiceae</taxon>
        <taxon>Brassica</taxon>
    </lineage>
</organism>
<feature type="domain" description="WRKY" evidence="5">
    <location>
        <begin position="143"/>
        <end position="210"/>
    </location>
</feature>
<evidence type="ECO:0000259" key="5">
    <source>
        <dbReference type="PROSITE" id="PS50811"/>
    </source>
</evidence>
<sequence length="251" mass="27653">MEAAVLLKPPIGSSIIFSSASAMSGEEEENATKLKIGDASAMSGEEEENATKLKIGDEFLKAKCLMNCEVSLILEHKYEQLQQVSEDPMNQVSQVIEKSLQYVKRFSRILSRHQFTEFELCVLGNLCLETAKEAVAMVPSLKRVGGQRAGLTQPSPTFTGGLGMPTQEERVGILQVHNPWMPSDKTRGEESHDPKAVITTYEGNHNHDIPTSKSSRDHDTKPRFRPDETDTISLNLGVGISSDGPDYSHHT</sequence>
<dbReference type="GO" id="GO:0000166">
    <property type="term" value="F:nucleotide binding"/>
    <property type="evidence" value="ECO:0007669"/>
    <property type="project" value="InterPro"/>
</dbReference>
<proteinExistence type="inferred from homology"/>
<gene>
    <name evidence="6" type="ORF">Bca52824_064060</name>
</gene>
<dbReference type="GO" id="GO:0003700">
    <property type="term" value="F:DNA-binding transcription factor activity"/>
    <property type="evidence" value="ECO:0007669"/>
    <property type="project" value="InterPro"/>
</dbReference>
<dbReference type="Pfam" id="PF03874">
    <property type="entry name" value="RNA_pol_Rpb4"/>
    <property type="match status" value="1"/>
</dbReference>
<dbReference type="InterPro" id="IPR010997">
    <property type="entry name" value="HRDC-like_sf"/>
</dbReference>
<dbReference type="EMBL" id="JAAMPC010000013">
    <property type="protein sequence ID" value="KAG2269505.1"/>
    <property type="molecule type" value="Genomic_DNA"/>
</dbReference>
<dbReference type="InterPro" id="IPR005574">
    <property type="entry name" value="Rpb4/RPC9"/>
</dbReference>
<dbReference type="SUPFAM" id="SSF47819">
    <property type="entry name" value="HRDC-like"/>
    <property type="match status" value="1"/>
</dbReference>
<dbReference type="InterPro" id="IPR006590">
    <property type="entry name" value="RNA_pol_Rpb4/RPC9_core"/>
</dbReference>
<dbReference type="InterPro" id="IPR038324">
    <property type="entry name" value="Rpb4/RPC9_sf"/>
</dbReference>